<protein>
    <submittedName>
        <fullName evidence="2">Phosphoribosylformylglycinamidine synthase</fullName>
        <ecNumber evidence="2">6.3.5.3</ecNumber>
    </submittedName>
</protein>
<dbReference type="EC" id="6.3.5.3" evidence="2"/>
<keyword evidence="2" id="KW-0436">Ligase</keyword>
<dbReference type="AlphaFoldDB" id="A0A378VV96"/>
<feature type="domain" description="PurM-like C-terminal" evidence="1">
    <location>
        <begin position="8"/>
        <end position="87"/>
    </location>
</feature>
<evidence type="ECO:0000313" key="2">
    <source>
        <dbReference type="EMBL" id="SUA20796.1"/>
    </source>
</evidence>
<dbReference type="InterPro" id="IPR036676">
    <property type="entry name" value="PurM-like_C_sf"/>
</dbReference>
<name>A0A378VV96_NEIGO</name>
<gene>
    <name evidence="2" type="primary">purL_2</name>
    <name evidence="2" type="ORF">NCTC11421_00895</name>
</gene>
<dbReference type="PANTHER" id="PTHR10099">
    <property type="entry name" value="PHOSPHORIBOSYLFORMYLGLYCINAMIDINE SYNTHASE"/>
    <property type="match status" value="1"/>
</dbReference>
<dbReference type="Pfam" id="PF02769">
    <property type="entry name" value="AIRS_C"/>
    <property type="match status" value="1"/>
</dbReference>
<reference evidence="2" key="1">
    <citation type="submission" date="2018-06" db="EMBL/GenBank/DDBJ databases">
        <authorList>
            <consortium name="Pathogen Informatics"/>
            <person name="Doyle S."/>
        </authorList>
    </citation>
    <scope>NUCLEOTIDE SEQUENCE [LARGE SCALE GENOMIC DNA]</scope>
    <source>
        <strain evidence="2">NCTC11421</strain>
    </source>
</reference>
<dbReference type="InterPro" id="IPR010918">
    <property type="entry name" value="PurM-like_C_dom"/>
</dbReference>
<dbReference type="SUPFAM" id="SSF56042">
    <property type="entry name" value="PurM C-terminal domain-like"/>
    <property type="match status" value="1"/>
</dbReference>
<proteinExistence type="predicted"/>
<evidence type="ECO:0000259" key="1">
    <source>
        <dbReference type="Pfam" id="PF02769"/>
    </source>
</evidence>
<dbReference type="GO" id="GO:0005737">
    <property type="term" value="C:cytoplasm"/>
    <property type="evidence" value="ECO:0007669"/>
    <property type="project" value="TreeGrafter"/>
</dbReference>
<sequence>MLFIDLGFGKARMGGSAFGQVYNNMSGDAPDLDDAGRLKAFYSVIQQLVAEDKLLAYHDRSDGGLFATLAEMAFAARCGISADIDCLMDNSCRFISRIFKATLPKTYLTNFIIMPPLKSYSMKN</sequence>
<accession>A0A378VV96</accession>
<dbReference type="PANTHER" id="PTHR10099:SF1">
    <property type="entry name" value="PHOSPHORIBOSYLFORMYLGLYCINAMIDINE SYNTHASE"/>
    <property type="match status" value="1"/>
</dbReference>
<dbReference type="Gene3D" id="3.90.650.10">
    <property type="entry name" value="PurM-like C-terminal domain"/>
    <property type="match status" value="1"/>
</dbReference>
<dbReference type="GO" id="GO:0006164">
    <property type="term" value="P:purine nucleotide biosynthetic process"/>
    <property type="evidence" value="ECO:0007669"/>
    <property type="project" value="TreeGrafter"/>
</dbReference>
<dbReference type="EMBL" id="UGRI01000001">
    <property type="protein sequence ID" value="SUA20796.1"/>
    <property type="molecule type" value="Genomic_DNA"/>
</dbReference>
<organism evidence="2">
    <name type="scientific">Neisseria gonorrhoeae</name>
    <dbReference type="NCBI Taxonomy" id="485"/>
    <lineage>
        <taxon>Bacteria</taxon>
        <taxon>Pseudomonadati</taxon>
        <taxon>Pseudomonadota</taxon>
        <taxon>Betaproteobacteria</taxon>
        <taxon>Neisseriales</taxon>
        <taxon>Neisseriaceae</taxon>
        <taxon>Neisseria</taxon>
    </lineage>
</organism>
<dbReference type="GO" id="GO:0004642">
    <property type="term" value="F:phosphoribosylformylglycinamidine synthase activity"/>
    <property type="evidence" value="ECO:0007669"/>
    <property type="project" value="UniProtKB-EC"/>
</dbReference>